<accession>A0ACB8QYR4</accession>
<sequence>MISSTAGLLSAVLCIAIWRSLVAFRPLGPRTRKSTETCSIAVFLGSGGHTSEMLTMVSTLDFSRYADRTYILSEGDLLSAEKAKSLERTKAHNSKKSPQPCTILRIPRARRVKQSILTTPFTAAVSLLRCVHLLTIAPLFGGPPVPDVLLLNGPGTCVVLCLAVLFNRLLGLPSPRMIYVESFARVKSLSQSGKLLQYIVDSFVVQWPQALAGIRKGVFHGWLV</sequence>
<comment type="caution">
    <text evidence="1">The sequence shown here is derived from an EMBL/GenBank/DDBJ whole genome shotgun (WGS) entry which is preliminary data.</text>
</comment>
<evidence type="ECO:0000313" key="2">
    <source>
        <dbReference type="Proteomes" id="UP000814128"/>
    </source>
</evidence>
<gene>
    <name evidence="1" type="ORF">K488DRAFT_40221</name>
</gene>
<reference evidence="1" key="2">
    <citation type="journal article" date="2022" name="New Phytol.">
        <title>Evolutionary transition to the ectomycorrhizal habit in the genomes of a hyperdiverse lineage of mushroom-forming fungi.</title>
        <authorList>
            <person name="Looney B."/>
            <person name="Miyauchi S."/>
            <person name="Morin E."/>
            <person name="Drula E."/>
            <person name="Courty P.E."/>
            <person name="Kohler A."/>
            <person name="Kuo A."/>
            <person name="LaButti K."/>
            <person name="Pangilinan J."/>
            <person name="Lipzen A."/>
            <person name="Riley R."/>
            <person name="Andreopoulos W."/>
            <person name="He G."/>
            <person name="Johnson J."/>
            <person name="Nolan M."/>
            <person name="Tritt A."/>
            <person name="Barry K.W."/>
            <person name="Grigoriev I.V."/>
            <person name="Nagy L.G."/>
            <person name="Hibbett D."/>
            <person name="Henrissat B."/>
            <person name="Matheny P.B."/>
            <person name="Labbe J."/>
            <person name="Martin F.M."/>
        </authorList>
    </citation>
    <scope>NUCLEOTIDE SEQUENCE</scope>
    <source>
        <strain evidence="1">EC-137</strain>
    </source>
</reference>
<protein>
    <submittedName>
        <fullName evidence="1">Glycosyltransferase family 1 protein</fullName>
    </submittedName>
</protein>
<name>A0ACB8QYR4_9AGAM</name>
<reference evidence="1" key="1">
    <citation type="submission" date="2021-02" db="EMBL/GenBank/DDBJ databases">
        <authorList>
            <consortium name="DOE Joint Genome Institute"/>
            <person name="Ahrendt S."/>
            <person name="Looney B.P."/>
            <person name="Miyauchi S."/>
            <person name="Morin E."/>
            <person name="Drula E."/>
            <person name="Courty P.E."/>
            <person name="Chicoki N."/>
            <person name="Fauchery L."/>
            <person name="Kohler A."/>
            <person name="Kuo A."/>
            <person name="Labutti K."/>
            <person name="Pangilinan J."/>
            <person name="Lipzen A."/>
            <person name="Riley R."/>
            <person name="Andreopoulos W."/>
            <person name="He G."/>
            <person name="Johnson J."/>
            <person name="Barry K.W."/>
            <person name="Grigoriev I.V."/>
            <person name="Nagy L."/>
            <person name="Hibbett D."/>
            <person name="Henrissat B."/>
            <person name="Matheny P.B."/>
            <person name="Labbe J."/>
            <person name="Martin F."/>
        </authorList>
    </citation>
    <scope>NUCLEOTIDE SEQUENCE</scope>
    <source>
        <strain evidence="1">EC-137</strain>
    </source>
</reference>
<dbReference type="Proteomes" id="UP000814128">
    <property type="component" value="Unassembled WGS sequence"/>
</dbReference>
<dbReference type="EMBL" id="MU273467">
    <property type="protein sequence ID" value="KAI0036955.1"/>
    <property type="molecule type" value="Genomic_DNA"/>
</dbReference>
<organism evidence="1 2">
    <name type="scientific">Vararia minispora EC-137</name>
    <dbReference type="NCBI Taxonomy" id="1314806"/>
    <lineage>
        <taxon>Eukaryota</taxon>
        <taxon>Fungi</taxon>
        <taxon>Dikarya</taxon>
        <taxon>Basidiomycota</taxon>
        <taxon>Agaricomycotina</taxon>
        <taxon>Agaricomycetes</taxon>
        <taxon>Russulales</taxon>
        <taxon>Lachnocladiaceae</taxon>
        <taxon>Vararia</taxon>
    </lineage>
</organism>
<evidence type="ECO:0000313" key="1">
    <source>
        <dbReference type="EMBL" id="KAI0036955.1"/>
    </source>
</evidence>
<proteinExistence type="predicted"/>
<keyword evidence="2" id="KW-1185">Reference proteome</keyword>